<reference evidence="2 3" key="2">
    <citation type="submission" date="2018-12" db="EMBL/GenBank/DDBJ databases">
        <title>Rhizobacter gummiphilus sp. nov., a rubber-degrading bacterium isolated from the soil of a botanical garden in Japan.</title>
        <authorList>
            <person name="Shunsuke S.S."/>
        </authorList>
    </citation>
    <scope>NUCLEOTIDE SEQUENCE [LARGE SCALE GENOMIC DNA]</scope>
    <source>
        <strain evidence="2 3">S-16</strain>
    </source>
</reference>
<dbReference type="EMBL" id="QUSW01000002">
    <property type="protein sequence ID" value="RQP24941.1"/>
    <property type="molecule type" value="Genomic_DNA"/>
</dbReference>
<proteinExistence type="predicted"/>
<dbReference type="OrthoDB" id="9802763at2"/>
<keyword evidence="1" id="KW-0472">Membrane</keyword>
<reference evidence="2 3" key="1">
    <citation type="submission" date="2018-08" db="EMBL/GenBank/DDBJ databases">
        <authorList>
            <person name="Khan S.A."/>
            <person name="Jeon C.O."/>
            <person name="Chun B.H."/>
            <person name="Jeong S.E."/>
        </authorList>
    </citation>
    <scope>NUCLEOTIDE SEQUENCE [LARGE SCALE GENOMIC DNA]</scope>
    <source>
        <strain evidence="2 3">S-16</strain>
    </source>
</reference>
<accession>A0A3N7HVE0</accession>
<gene>
    <name evidence="2" type="primary">ccoS</name>
    <name evidence="2" type="ORF">DZC73_08735</name>
</gene>
<dbReference type="InterPro" id="IPR004714">
    <property type="entry name" value="Cyt_oxidase_maturation_cbb3"/>
</dbReference>
<comment type="caution">
    <text evidence="2">The sequence shown here is derived from an EMBL/GenBank/DDBJ whole genome shotgun (WGS) entry which is preliminary data.</text>
</comment>
<organism evidence="2 3">
    <name type="scientific">Piscinibacter terrae</name>
    <dbReference type="NCBI Taxonomy" id="2496871"/>
    <lineage>
        <taxon>Bacteria</taxon>
        <taxon>Pseudomonadati</taxon>
        <taxon>Pseudomonadota</taxon>
        <taxon>Betaproteobacteria</taxon>
        <taxon>Burkholderiales</taxon>
        <taxon>Sphaerotilaceae</taxon>
        <taxon>Piscinibacter</taxon>
    </lineage>
</organism>
<dbReference type="Proteomes" id="UP000267464">
    <property type="component" value="Unassembled WGS sequence"/>
</dbReference>
<feature type="transmembrane region" description="Helical" evidence="1">
    <location>
        <begin position="6"/>
        <end position="26"/>
    </location>
</feature>
<evidence type="ECO:0000256" key="1">
    <source>
        <dbReference type="SAM" id="Phobius"/>
    </source>
</evidence>
<keyword evidence="1" id="KW-1133">Transmembrane helix</keyword>
<sequence>MDILYLLIPLSAVLVLGILGIFAWALDGGQFDDLEQQAERILDAEDSALDPHQVA</sequence>
<dbReference type="NCBIfam" id="TIGR00847">
    <property type="entry name" value="ccoS"/>
    <property type="match status" value="1"/>
</dbReference>
<evidence type="ECO:0000313" key="3">
    <source>
        <dbReference type="Proteomes" id="UP000267464"/>
    </source>
</evidence>
<dbReference type="PANTHER" id="PTHR41532">
    <property type="entry name" value="FIXS PROTEIN"/>
    <property type="match status" value="1"/>
</dbReference>
<dbReference type="AlphaFoldDB" id="A0A3N7HVE0"/>
<evidence type="ECO:0000313" key="2">
    <source>
        <dbReference type="EMBL" id="RQP24941.1"/>
    </source>
</evidence>
<keyword evidence="3" id="KW-1185">Reference proteome</keyword>
<dbReference type="PANTHER" id="PTHR41532:SF1">
    <property type="entry name" value="FIXS PROTEIN"/>
    <property type="match status" value="1"/>
</dbReference>
<protein>
    <submittedName>
        <fullName evidence="2">Cbb3-type cytochrome oxidase assembly protein CcoS</fullName>
    </submittedName>
</protein>
<name>A0A3N7HVE0_9BURK</name>
<dbReference type="RefSeq" id="WP_124539848.1">
    <property type="nucleotide sequence ID" value="NZ_QUSW01000002.1"/>
</dbReference>
<keyword evidence="1" id="KW-0812">Transmembrane</keyword>
<dbReference type="Pfam" id="PF03597">
    <property type="entry name" value="FixS"/>
    <property type="match status" value="1"/>
</dbReference>